<dbReference type="SUPFAM" id="SSF55486">
    <property type="entry name" value="Metalloproteases ('zincins'), catalytic domain"/>
    <property type="match status" value="1"/>
</dbReference>
<accession>G0A4E3</accession>
<dbReference type="AlphaFoldDB" id="G0A4E3"/>
<dbReference type="HOGENOM" id="CLU_975947_0_0_6"/>
<reference evidence="2" key="3">
    <citation type="submission" date="2011-05" db="EMBL/GenBank/DDBJ databases">
        <title>Complete sequence of Methylomonas methanica MC09.</title>
        <authorList>
            <consortium name="US DOE Joint Genome Institute"/>
            <person name="Lucas S."/>
            <person name="Han J."/>
            <person name="Lapidus A."/>
            <person name="Cheng J.-F."/>
            <person name="Goodwin L."/>
            <person name="Pitluck S."/>
            <person name="Peters L."/>
            <person name="Mikhailova N."/>
            <person name="Teshima H."/>
            <person name="Han C."/>
            <person name="Tapia R."/>
            <person name="Land M."/>
            <person name="Hauser L."/>
            <person name="Kyrpides N."/>
            <person name="Ivanova N."/>
            <person name="Pagani I."/>
            <person name="Stein L."/>
            <person name="Woyke T."/>
        </authorList>
    </citation>
    <scope>NUCLEOTIDE SEQUENCE [LARGE SCALE GENOMIC DNA]</scope>
    <source>
        <strain evidence="2">MC09</strain>
    </source>
</reference>
<gene>
    <name evidence="1" type="ordered locus">Metme_1945</name>
</gene>
<protein>
    <submittedName>
        <fullName evidence="1">Uncharacterized protein</fullName>
    </submittedName>
</protein>
<reference evidence="1 2" key="1">
    <citation type="journal article" date="2011" name="J. Bacteriol.">
        <title>Complete Genome Sequence of the Aerobic Marine Methanotroph Methylomonas methanica MC09.</title>
        <authorList>
            <person name="Boden R."/>
            <person name="Cunliffe M."/>
            <person name="Scanlan J."/>
            <person name="Moussard H."/>
            <person name="Kits K.D."/>
            <person name="Klotz M.G."/>
            <person name="Jetten M.S."/>
            <person name="Vuilleumier S."/>
            <person name="Han J."/>
            <person name="Peters L."/>
            <person name="Mikhailova N."/>
            <person name="Teshima H."/>
            <person name="Tapia R."/>
            <person name="Kyrpides N."/>
            <person name="Ivanova N."/>
            <person name="Pagani I."/>
            <person name="Cheng J.F."/>
            <person name="Goodwin L."/>
            <person name="Han C."/>
            <person name="Hauser L."/>
            <person name="Land M.L."/>
            <person name="Lapidus A."/>
            <person name="Lucas S."/>
            <person name="Pitluck S."/>
            <person name="Woyke T."/>
            <person name="Stein L."/>
            <person name="Murrell J.C."/>
        </authorList>
    </citation>
    <scope>NUCLEOTIDE SEQUENCE [LARGE SCALE GENOMIC DNA]</scope>
    <source>
        <strain evidence="1 2">MC09</strain>
    </source>
</reference>
<dbReference type="Proteomes" id="UP000008888">
    <property type="component" value="Chromosome"/>
</dbReference>
<sequence length="285" mass="31315">MAGQKYLIEFNCFEACVPKKLQDSVKRTIVGAFKDFDVDLDFSGKKSGHDLRVKFTREVPPHPVYGESSRPSMNDVIMSGDATVYVGGMKAMRLQMGNKSCEAAFPETEESLGSLIANTTVHETAHMLGLDSGGYGDAGHSTDLNNYMWDAGSLPGGSTRVTPFFEYVVVRGDTLSGLVQRFIRGTLDPCRLGATSLTYNEVWDFPPNKEPGFIRDPKKGGVIGRRANSPNWIYPGEKVAFPNSTLRVQAYRRNFPGFLGKKTFTDQQSGTMKKFIADRIAAGKG</sequence>
<evidence type="ECO:0000313" key="1">
    <source>
        <dbReference type="EMBL" id="AEG00359.1"/>
    </source>
</evidence>
<organism evidence="1 2">
    <name type="scientific">Methylomonas methanica (strain DSM 25384 / MC09)</name>
    <dbReference type="NCBI Taxonomy" id="857087"/>
    <lineage>
        <taxon>Bacteria</taxon>
        <taxon>Pseudomonadati</taxon>
        <taxon>Pseudomonadota</taxon>
        <taxon>Gammaproteobacteria</taxon>
        <taxon>Methylococcales</taxon>
        <taxon>Methylococcaceae</taxon>
        <taxon>Methylomonas</taxon>
    </lineage>
</organism>
<dbReference type="STRING" id="857087.Metme_1945"/>
<proteinExistence type="predicted"/>
<keyword evidence="2" id="KW-1185">Reference proteome</keyword>
<reference key="2">
    <citation type="submission" date="2011-05" db="EMBL/GenBank/DDBJ databases">
        <title>Complete genome sequence of the aerobic marine methanotroph Methylomonas methanica MC09.</title>
        <authorList>
            <person name="Boden R."/>
            <person name="Cunliffe M."/>
            <person name="Scanlan J."/>
            <person name="Moussard H."/>
            <person name="Kits K.D."/>
            <person name="Klotz M."/>
            <person name="Jetten M."/>
            <person name="Vuilleumier S."/>
            <person name="Han J."/>
            <person name="Peters L."/>
            <person name="Mikhailova N."/>
            <person name="Teshima H."/>
            <person name="Tapia R."/>
            <person name="Kyrpides N."/>
            <person name="Ivanova N."/>
            <person name="Pagani I."/>
            <person name="Cheng J.-F."/>
            <person name="Goodwin L."/>
            <person name="Han C."/>
            <person name="Hauser L."/>
            <person name="Land M."/>
            <person name="Lapidus A."/>
            <person name="Lucas S."/>
            <person name="Pitluck S."/>
            <person name="Woyke T."/>
            <person name="Stein L.Y."/>
            <person name="Murrell C."/>
        </authorList>
    </citation>
    <scope>NUCLEOTIDE SEQUENCE</scope>
    <source>
        <strain>MC09</strain>
    </source>
</reference>
<dbReference type="KEGG" id="mmt:Metme_1945"/>
<dbReference type="RefSeq" id="WP_013818609.1">
    <property type="nucleotide sequence ID" value="NC_015572.1"/>
</dbReference>
<dbReference type="EMBL" id="CP002738">
    <property type="protein sequence ID" value="AEG00359.1"/>
    <property type="molecule type" value="Genomic_DNA"/>
</dbReference>
<name>G0A4E3_METMM</name>
<dbReference type="eggNOG" id="COG1652">
    <property type="taxonomic scope" value="Bacteria"/>
</dbReference>
<evidence type="ECO:0000313" key="2">
    <source>
        <dbReference type="Proteomes" id="UP000008888"/>
    </source>
</evidence>